<evidence type="ECO:0000313" key="2">
    <source>
        <dbReference type="EMBL" id="SFD46916.1"/>
    </source>
</evidence>
<keyword evidence="1" id="KW-0472">Membrane</keyword>
<organism evidence="2 3">
    <name type="scientific">Spirosoma endophyticum</name>
    <dbReference type="NCBI Taxonomy" id="662367"/>
    <lineage>
        <taxon>Bacteria</taxon>
        <taxon>Pseudomonadati</taxon>
        <taxon>Bacteroidota</taxon>
        <taxon>Cytophagia</taxon>
        <taxon>Cytophagales</taxon>
        <taxon>Cytophagaceae</taxon>
        <taxon>Spirosoma</taxon>
    </lineage>
</organism>
<dbReference type="AlphaFoldDB" id="A0A1I1SKD2"/>
<protein>
    <recommendedName>
        <fullName evidence="4">Transmembrane protein</fullName>
    </recommendedName>
</protein>
<keyword evidence="3" id="KW-1185">Reference proteome</keyword>
<dbReference type="Proteomes" id="UP000198598">
    <property type="component" value="Unassembled WGS sequence"/>
</dbReference>
<name>A0A1I1SKD2_9BACT</name>
<proteinExistence type="predicted"/>
<dbReference type="EMBL" id="FOLQ01000005">
    <property type="protein sequence ID" value="SFD46916.1"/>
    <property type="molecule type" value="Genomic_DNA"/>
</dbReference>
<keyword evidence="1" id="KW-0812">Transmembrane</keyword>
<feature type="transmembrane region" description="Helical" evidence="1">
    <location>
        <begin position="17"/>
        <end position="41"/>
    </location>
</feature>
<reference evidence="2 3" key="1">
    <citation type="submission" date="2016-10" db="EMBL/GenBank/DDBJ databases">
        <authorList>
            <person name="de Groot N.N."/>
        </authorList>
    </citation>
    <scope>NUCLEOTIDE SEQUENCE [LARGE SCALE GENOMIC DNA]</scope>
    <source>
        <strain evidence="2 3">DSM 26130</strain>
    </source>
</reference>
<evidence type="ECO:0008006" key="4">
    <source>
        <dbReference type="Google" id="ProtNLM"/>
    </source>
</evidence>
<keyword evidence="1" id="KW-1133">Transmembrane helix</keyword>
<evidence type="ECO:0000313" key="3">
    <source>
        <dbReference type="Proteomes" id="UP000198598"/>
    </source>
</evidence>
<dbReference type="STRING" id="662367.SAMN05216167_105140"/>
<evidence type="ECO:0000256" key="1">
    <source>
        <dbReference type="SAM" id="Phobius"/>
    </source>
</evidence>
<gene>
    <name evidence="2" type="ORF">SAMN05216167_105140</name>
</gene>
<accession>A0A1I1SKD2</accession>
<dbReference type="RefSeq" id="WP_093827522.1">
    <property type="nucleotide sequence ID" value="NZ_FOLQ01000005.1"/>
</dbReference>
<sequence length="75" mass="8849">MSPQLSFWFFRRTLPHWWVLAAVTLPILKLCSVLNGSWWWILLPAYAPIAVLFILPGSALFWVIIYSFYKSKTKF</sequence>
<feature type="transmembrane region" description="Helical" evidence="1">
    <location>
        <begin position="47"/>
        <end position="69"/>
    </location>
</feature>